<feature type="region of interest" description="Disordered" evidence="3">
    <location>
        <begin position="236"/>
        <end position="272"/>
    </location>
</feature>
<gene>
    <name evidence="4" type="ORF">BMF94_1182</name>
</gene>
<organism evidence="4 5">
    <name type="scientific">Rhodotorula taiwanensis</name>
    <dbReference type="NCBI Taxonomy" id="741276"/>
    <lineage>
        <taxon>Eukaryota</taxon>
        <taxon>Fungi</taxon>
        <taxon>Dikarya</taxon>
        <taxon>Basidiomycota</taxon>
        <taxon>Pucciniomycotina</taxon>
        <taxon>Microbotryomycetes</taxon>
        <taxon>Sporidiobolales</taxon>
        <taxon>Sporidiobolaceae</taxon>
        <taxon>Rhodotorula</taxon>
    </lineage>
</organism>
<dbReference type="OrthoDB" id="10255576at2759"/>
<accession>A0A2S5BG69</accession>
<dbReference type="AlphaFoldDB" id="A0A2S5BG69"/>
<dbReference type="GO" id="GO:0045271">
    <property type="term" value="C:respiratory chain complex I"/>
    <property type="evidence" value="ECO:0007669"/>
    <property type="project" value="InterPro"/>
</dbReference>
<feature type="region of interest" description="Disordered" evidence="3">
    <location>
        <begin position="186"/>
        <end position="221"/>
    </location>
</feature>
<evidence type="ECO:0000313" key="4">
    <source>
        <dbReference type="EMBL" id="POY75772.1"/>
    </source>
</evidence>
<dbReference type="GO" id="GO:0032981">
    <property type="term" value="P:mitochondrial respiratory chain complex I assembly"/>
    <property type="evidence" value="ECO:0007669"/>
    <property type="project" value="TreeGrafter"/>
</dbReference>
<evidence type="ECO:0000313" key="5">
    <source>
        <dbReference type="Proteomes" id="UP000237144"/>
    </source>
</evidence>
<dbReference type="PANTHER" id="PTHR32470">
    <property type="entry name" value="ADH DEHYDROGENASE [UBIQUINONE] 1 ALPHA SUBCOMPLEX ASSEMBLY FACTOR 2"/>
    <property type="match status" value="1"/>
</dbReference>
<evidence type="ECO:0000256" key="1">
    <source>
        <dbReference type="ARBA" id="ARBA00007355"/>
    </source>
</evidence>
<evidence type="ECO:0008006" key="6">
    <source>
        <dbReference type="Google" id="ProtNLM"/>
    </source>
</evidence>
<evidence type="ECO:0000256" key="2">
    <source>
        <dbReference type="SAM" id="Coils"/>
    </source>
</evidence>
<protein>
    <recommendedName>
        <fullName evidence="6">NADH dehydrogenase [ubiquinone] 1 alpha subcomplex subunit</fullName>
    </recommendedName>
</protein>
<dbReference type="STRING" id="741276.A0A2S5BG69"/>
<dbReference type="PANTHER" id="PTHR32470:SF2">
    <property type="entry name" value="NADH DEHYDROGENASE [UBIQUINONE] 1 ALPHA SUBCOMPLEX ASSEMBLY FACTOR 2"/>
    <property type="match status" value="1"/>
</dbReference>
<proteinExistence type="inferred from homology"/>
<dbReference type="GO" id="GO:0005739">
    <property type="term" value="C:mitochondrion"/>
    <property type="evidence" value="ECO:0007669"/>
    <property type="project" value="TreeGrafter"/>
</dbReference>
<dbReference type="EMBL" id="PJQD01000012">
    <property type="protein sequence ID" value="POY75772.1"/>
    <property type="molecule type" value="Genomic_DNA"/>
</dbReference>
<comment type="similarity">
    <text evidence="1">Belongs to the complex I NDUFA12 subunit family.</text>
</comment>
<dbReference type="InterPro" id="IPR052618">
    <property type="entry name" value="ComplexI_NDUFA12"/>
</dbReference>
<dbReference type="Pfam" id="PF05071">
    <property type="entry name" value="NDUFA12"/>
    <property type="match status" value="1"/>
</dbReference>
<name>A0A2S5BG69_9BASI</name>
<feature type="region of interest" description="Disordered" evidence="3">
    <location>
        <begin position="148"/>
        <end position="167"/>
    </location>
</feature>
<keyword evidence="5" id="KW-1185">Reference proteome</keyword>
<keyword evidence="2" id="KW-0175">Coiled coil</keyword>
<feature type="coiled-coil region" evidence="2">
    <location>
        <begin position="82"/>
        <end position="119"/>
    </location>
</feature>
<comment type="caution">
    <text evidence="4">The sequence shown here is derived from an EMBL/GenBank/DDBJ whole genome shotgun (WGS) entry which is preliminary data.</text>
</comment>
<reference evidence="4 5" key="1">
    <citation type="journal article" date="2018" name="Front. Microbiol.">
        <title>Prospects for Fungal Bioremediation of Acidic Radioactive Waste Sites: Characterization and Genome Sequence of Rhodotorula taiwanensis MD1149.</title>
        <authorList>
            <person name="Tkavc R."/>
            <person name="Matrosova V.Y."/>
            <person name="Grichenko O.E."/>
            <person name="Gostincar C."/>
            <person name="Volpe R.P."/>
            <person name="Klimenkova P."/>
            <person name="Gaidamakova E.K."/>
            <person name="Zhou C.E."/>
            <person name="Stewart B.J."/>
            <person name="Lyman M.G."/>
            <person name="Malfatti S.A."/>
            <person name="Rubinfeld B."/>
            <person name="Courtot M."/>
            <person name="Singh J."/>
            <person name="Dalgard C.L."/>
            <person name="Hamilton T."/>
            <person name="Frey K.G."/>
            <person name="Gunde-Cimerman N."/>
            <person name="Dugan L."/>
            <person name="Daly M.J."/>
        </authorList>
    </citation>
    <scope>NUCLEOTIDE SEQUENCE [LARGE SCALE GENOMIC DNA]</scope>
    <source>
        <strain evidence="4 5">MD1149</strain>
    </source>
</reference>
<feature type="compositionally biased region" description="Basic and acidic residues" evidence="3">
    <location>
        <begin position="203"/>
        <end position="221"/>
    </location>
</feature>
<dbReference type="Proteomes" id="UP000237144">
    <property type="component" value="Unassembled WGS sequence"/>
</dbReference>
<evidence type="ECO:0000256" key="3">
    <source>
        <dbReference type="SAM" id="MobiDB-lite"/>
    </source>
</evidence>
<dbReference type="InterPro" id="IPR007763">
    <property type="entry name" value="NDUFA12"/>
</dbReference>
<sequence length="272" mass="30801">MSLLRSAARRLGLGKFRYWQGTDLQGNNFFERPHPEYPDEWRKNKRYVEYYETKPLSDYNYQSIPVQWSAWLRRTRREPPTLEELQKDYHRQLRLQENVQRLEQEYQAEKLRLAASNESNLLKAPAVDRSRPARGVDADSPAQVLDASAKKGLPANEGGVDEATAARAPEIAKNLGLDRRDALEPGREALEGIAPTDASPAELAERRRKQDEAEAAARRAEFGETLVCRAGLAERELTMHTPTAQQNEPFKGKEAGSQEPAGWAPSAPARRR</sequence>